<feature type="short sequence motif" description="DGA/G" evidence="4">
    <location>
        <begin position="807"/>
        <end position="809"/>
    </location>
</feature>
<dbReference type="GO" id="GO:0019433">
    <property type="term" value="P:triglyceride catabolic process"/>
    <property type="evidence" value="ECO:0007669"/>
    <property type="project" value="TreeGrafter"/>
</dbReference>
<feature type="compositionally biased region" description="Polar residues" evidence="5">
    <location>
        <begin position="183"/>
        <end position="192"/>
    </location>
</feature>
<evidence type="ECO:0000313" key="7">
    <source>
        <dbReference type="EMBL" id="EMP32306.1"/>
    </source>
</evidence>
<feature type="active site" description="Proton acceptor" evidence="4">
    <location>
        <position position="487"/>
    </location>
</feature>
<dbReference type="InterPro" id="IPR002641">
    <property type="entry name" value="PNPLA_dom"/>
</dbReference>
<evidence type="ECO:0000256" key="4">
    <source>
        <dbReference type="PROSITE-ProRule" id="PRU01161"/>
    </source>
</evidence>
<dbReference type="InterPro" id="IPR033562">
    <property type="entry name" value="PLPL"/>
</dbReference>
<dbReference type="PANTHER" id="PTHR12406">
    <property type="entry name" value="CALCIUM-INDEPENDENT PHOSPHOLIPASE A2 IPLA2 -RELATED"/>
    <property type="match status" value="1"/>
</dbReference>
<feature type="active site" description="Nucleophile" evidence="4">
    <location>
        <position position="688"/>
    </location>
</feature>
<evidence type="ECO:0000256" key="5">
    <source>
        <dbReference type="SAM" id="MobiDB-lite"/>
    </source>
</evidence>
<dbReference type="PANTHER" id="PTHR12406:SF23">
    <property type="entry name" value="OMEGA-HYDROXYCERAMIDE TRANSACYLASE"/>
    <property type="match status" value="1"/>
</dbReference>
<dbReference type="eggNOG" id="KOG3773">
    <property type="taxonomic scope" value="Eukaryota"/>
</dbReference>
<feature type="short sequence motif" description="GXSXG" evidence="4">
    <location>
        <begin position="366"/>
        <end position="370"/>
    </location>
</feature>
<evidence type="ECO:0000313" key="8">
    <source>
        <dbReference type="Proteomes" id="UP000031443"/>
    </source>
</evidence>
<dbReference type="STRING" id="8469.M7B369"/>
<dbReference type="GO" id="GO:0005811">
    <property type="term" value="C:lipid droplet"/>
    <property type="evidence" value="ECO:0007669"/>
    <property type="project" value="TreeGrafter"/>
</dbReference>
<feature type="active site" description="Proton acceptor" evidence="4">
    <location>
        <position position="807"/>
    </location>
</feature>
<feature type="compositionally biased region" description="Basic and acidic residues" evidence="5">
    <location>
        <begin position="161"/>
        <end position="178"/>
    </location>
</feature>
<feature type="region of interest" description="Disordered" evidence="5">
    <location>
        <begin position="603"/>
        <end position="636"/>
    </location>
</feature>
<accession>M7B369</accession>
<evidence type="ECO:0000259" key="6">
    <source>
        <dbReference type="PROSITE" id="PS51635"/>
    </source>
</evidence>
<feature type="region of interest" description="Disordered" evidence="5">
    <location>
        <begin position="150"/>
        <end position="225"/>
    </location>
</feature>
<dbReference type="SUPFAM" id="SSF52151">
    <property type="entry name" value="FabD/lysophospholipase-like"/>
    <property type="match status" value="2"/>
</dbReference>
<feature type="domain" description="PNPLA" evidence="6">
    <location>
        <begin position="651"/>
        <end position="820"/>
    </location>
</feature>
<keyword evidence="4" id="KW-0442">Lipid degradation</keyword>
<dbReference type="PROSITE" id="PS51635">
    <property type="entry name" value="PNPLA"/>
    <property type="match status" value="2"/>
</dbReference>
<organism evidence="7 8">
    <name type="scientific">Chelonia mydas</name>
    <name type="common">Green sea-turtle</name>
    <name type="synonym">Chelonia agassizi</name>
    <dbReference type="NCBI Taxonomy" id="8469"/>
    <lineage>
        <taxon>Eukaryota</taxon>
        <taxon>Metazoa</taxon>
        <taxon>Chordata</taxon>
        <taxon>Craniata</taxon>
        <taxon>Vertebrata</taxon>
        <taxon>Euteleostomi</taxon>
        <taxon>Archelosauria</taxon>
        <taxon>Testudinata</taxon>
        <taxon>Testudines</taxon>
        <taxon>Cryptodira</taxon>
        <taxon>Durocryptodira</taxon>
        <taxon>Americhelydia</taxon>
        <taxon>Chelonioidea</taxon>
        <taxon>Cheloniidae</taxon>
        <taxon>Chelonia</taxon>
    </lineage>
</organism>
<protein>
    <recommendedName>
        <fullName evidence="1">triacylglycerol lipase</fullName>
        <ecNumber evidence="1">3.1.1.3</ecNumber>
    </recommendedName>
</protein>
<dbReference type="GO" id="GO:0005737">
    <property type="term" value="C:cytoplasm"/>
    <property type="evidence" value="ECO:0007669"/>
    <property type="project" value="TreeGrafter"/>
</dbReference>
<feature type="active site" description="Nucleophile" evidence="4">
    <location>
        <position position="368"/>
    </location>
</feature>
<dbReference type="InterPro" id="IPR016035">
    <property type="entry name" value="Acyl_Trfase/lysoPLipase"/>
</dbReference>
<feature type="short sequence motif" description="DGA/G" evidence="4">
    <location>
        <begin position="487"/>
        <end position="489"/>
    </location>
</feature>
<dbReference type="EMBL" id="KB540908">
    <property type="protein sequence ID" value="EMP32306.1"/>
    <property type="molecule type" value="Genomic_DNA"/>
</dbReference>
<dbReference type="GO" id="GO:0004806">
    <property type="term" value="F:triacylglycerol lipase activity"/>
    <property type="evidence" value="ECO:0007669"/>
    <property type="project" value="UniProtKB-EC"/>
</dbReference>
<comment type="caution">
    <text evidence="4">Lacks conserved residue(s) required for the propagation of feature annotation.</text>
</comment>
<evidence type="ECO:0000256" key="2">
    <source>
        <dbReference type="ARBA" id="ARBA00022801"/>
    </source>
</evidence>
<proteinExistence type="predicted"/>
<evidence type="ECO:0000256" key="1">
    <source>
        <dbReference type="ARBA" id="ARBA00013279"/>
    </source>
</evidence>
<dbReference type="FunFam" id="3.40.1090.10:FF:000003">
    <property type="entry name" value="Patatin-like phospholipase domain-containing protein 2"/>
    <property type="match status" value="1"/>
</dbReference>
<feature type="region of interest" description="Disordered" evidence="5">
    <location>
        <begin position="1"/>
        <end position="20"/>
    </location>
</feature>
<evidence type="ECO:0000256" key="3">
    <source>
        <dbReference type="ARBA" id="ARBA00023098"/>
    </source>
</evidence>
<keyword evidence="8" id="KW-1185">Reference proteome</keyword>
<gene>
    <name evidence="7" type="ORF">UY3_10518</name>
</gene>
<feature type="region of interest" description="Disordered" evidence="5">
    <location>
        <begin position="105"/>
        <end position="131"/>
    </location>
</feature>
<dbReference type="AlphaFoldDB" id="M7B369"/>
<dbReference type="Proteomes" id="UP000031443">
    <property type="component" value="Unassembled WGS sequence"/>
</dbReference>
<feature type="compositionally biased region" description="Basic residues" evidence="5">
    <location>
        <begin position="195"/>
        <end position="210"/>
    </location>
</feature>
<name>M7B369_CHEMY</name>
<sequence length="976" mass="108143">METQWRRPWESESQPKGKLLSLDRKDAKKVLEIYVKRTLSSCEDSFAAKKRVEEANGAQGKKMTKLRRAASDFCGYSGSKLIMRKSQADRAKALRLEDTLSEKSKPLACGNATEDEQKPKGKGLKGLSPGKNQRSWIKTLLNFFSQKNTDDYKEHSHKKTKEKEASVQRAPSCREAEAATRTGADSSSSPQPGKTIKKRSSHRRTFSLKKHATEEEKKAGKEAGIKAKRPSFLPLRSVHRPSSQEEAIIRKIVALLKSTGDRLDEKIKEDTNLTTFFKDISYSSFKHLADVYVNKEVKAQVPEMSPEEIQFAFAGVDYKVRQAFNESISSKVHAGSGFLALYQIGVVQSLLELAPEILKSASKVYGASAGSLIAAAVVCESSLEDLKESFHEVVRDARKTILGPLSPGCNTLRTIQKGLYKMLPENSHQVASGRLHISLTRVMDGQNVMVSEFSSKEDLIQALICSCFVPIYCGFIPPSFRGVRYVDGGFTNLQPCSDLEAVITVSPFTGELDICPRDCPAIFYSFRILNSSIQISMENLCRFSYALFPPSYLVLNEFFSRGYQDAVLFLHRNNASGINYPANTVNFQFASLLSKNDLSRASEESSCQNPDAAGLESNGPAPRDPPPKQAPAVSGTLNGTDQKILQQLPPRQHKGSGFLINYQVGVVQALWELAPETMRSASKVYGTSCGSVVAAAVACDVDVGLIEEFFHEAVEEARKVSILTLCPGHRMIRVIEKGMSQMLPENSHQLASGKLCISLTRVSDLQNVIISEYRSKAEVVQAVICSCFLPVYCGFNPPSFQGMRYIDGGMTNMQPGSDSETMIKVSPYTGEVDICPRDCPAYFNCISVFQGTFLLSAENLSRFIYSIFPPSPPMLREFYLQGYHDAIFFLQRHRENWTVNGTDKKIPQQTPVHCDKAVALPAPKSQEMPGSLGSAAEITASQHLVTCKLHMNMSRSLTDRQAAYEVTDKSEKEHYF</sequence>
<keyword evidence="3 4" id="KW-0443">Lipid metabolism</keyword>
<dbReference type="Gene3D" id="3.40.1090.10">
    <property type="entry name" value="Cytosolic phospholipase A2 catalytic domain"/>
    <property type="match status" value="3"/>
</dbReference>
<keyword evidence="2 4" id="KW-0378">Hydrolase</keyword>
<dbReference type="GO" id="GO:0016020">
    <property type="term" value="C:membrane"/>
    <property type="evidence" value="ECO:0007669"/>
    <property type="project" value="TreeGrafter"/>
</dbReference>
<reference evidence="8" key="1">
    <citation type="journal article" date="2013" name="Nat. Genet.">
        <title>The draft genomes of soft-shell turtle and green sea turtle yield insights into the development and evolution of the turtle-specific body plan.</title>
        <authorList>
            <person name="Wang Z."/>
            <person name="Pascual-Anaya J."/>
            <person name="Zadissa A."/>
            <person name="Li W."/>
            <person name="Niimura Y."/>
            <person name="Huang Z."/>
            <person name="Li C."/>
            <person name="White S."/>
            <person name="Xiong Z."/>
            <person name="Fang D."/>
            <person name="Wang B."/>
            <person name="Ming Y."/>
            <person name="Chen Y."/>
            <person name="Zheng Y."/>
            <person name="Kuraku S."/>
            <person name="Pignatelli M."/>
            <person name="Herrero J."/>
            <person name="Beal K."/>
            <person name="Nozawa M."/>
            <person name="Li Q."/>
            <person name="Wang J."/>
            <person name="Zhang H."/>
            <person name="Yu L."/>
            <person name="Shigenobu S."/>
            <person name="Wang J."/>
            <person name="Liu J."/>
            <person name="Flicek P."/>
            <person name="Searle S."/>
            <person name="Wang J."/>
            <person name="Kuratani S."/>
            <person name="Yin Y."/>
            <person name="Aken B."/>
            <person name="Zhang G."/>
            <person name="Irie N."/>
        </authorList>
    </citation>
    <scope>NUCLEOTIDE SEQUENCE [LARGE SCALE GENOMIC DNA]</scope>
</reference>
<feature type="short sequence motif" description="GXSXG" evidence="4">
    <location>
        <begin position="686"/>
        <end position="690"/>
    </location>
</feature>
<dbReference type="EC" id="3.1.1.3" evidence="1"/>
<feature type="compositionally biased region" description="Basic and acidic residues" evidence="5">
    <location>
        <begin position="211"/>
        <end position="225"/>
    </location>
</feature>
<dbReference type="GO" id="GO:0055088">
    <property type="term" value="P:lipid homeostasis"/>
    <property type="evidence" value="ECO:0007669"/>
    <property type="project" value="TreeGrafter"/>
</dbReference>
<dbReference type="Pfam" id="PF01734">
    <property type="entry name" value="Patatin"/>
    <property type="match status" value="2"/>
</dbReference>
<feature type="domain" description="PNPLA" evidence="6">
    <location>
        <begin position="331"/>
        <end position="500"/>
    </location>
</feature>